<feature type="region of interest" description="Disordered" evidence="3">
    <location>
        <begin position="519"/>
        <end position="572"/>
    </location>
</feature>
<dbReference type="GO" id="GO:0008408">
    <property type="term" value="F:3'-5' exonuclease activity"/>
    <property type="evidence" value="ECO:0007669"/>
    <property type="project" value="InterPro"/>
</dbReference>
<reference evidence="5" key="2">
    <citation type="submission" date="2023-05" db="EMBL/GenBank/DDBJ databases">
        <authorList>
            <consortium name="Lawrence Berkeley National Laboratory"/>
            <person name="Steindorff A."/>
            <person name="Hensen N."/>
            <person name="Bonometti L."/>
            <person name="Westerberg I."/>
            <person name="Brannstrom I.O."/>
            <person name="Guillou S."/>
            <person name="Cros-Aarteil S."/>
            <person name="Calhoun S."/>
            <person name="Haridas S."/>
            <person name="Kuo A."/>
            <person name="Mondo S."/>
            <person name="Pangilinan J."/>
            <person name="Riley R."/>
            <person name="Labutti K."/>
            <person name="Andreopoulos B."/>
            <person name="Lipzen A."/>
            <person name="Chen C."/>
            <person name="Yanf M."/>
            <person name="Daum C."/>
            <person name="Ng V."/>
            <person name="Clum A."/>
            <person name="Ohm R."/>
            <person name="Martin F."/>
            <person name="Silar P."/>
            <person name="Natvig D."/>
            <person name="Lalanne C."/>
            <person name="Gautier V."/>
            <person name="Ament-Velasquez S.L."/>
            <person name="Kruys A."/>
            <person name="Hutchinson M.I."/>
            <person name="Powell A.J."/>
            <person name="Barry K."/>
            <person name="Miller A.N."/>
            <person name="Grigoriev I.V."/>
            <person name="Debuchy R."/>
            <person name="Gladieux P."/>
            <person name="Thoren M.H."/>
            <person name="Johannesson H."/>
        </authorList>
    </citation>
    <scope>NUCLEOTIDE SEQUENCE</scope>
    <source>
        <strain evidence="5">CBS 508.74</strain>
    </source>
</reference>
<dbReference type="GO" id="GO:0003676">
    <property type="term" value="F:nucleic acid binding"/>
    <property type="evidence" value="ECO:0007669"/>
    <property type="project" value="InterPro"/>
</dbReference>
<comment type="caution">
    <text evidence="5">The sequence shown here is derived from an EMBL/GenBank/DDBJ whole genome shotgun (WGS) entry which is preliminary data.</text>
</comment>
<gene>
    <name evidence="5" type="ORF">N656DRAFT_843253</name>
</gene>
<feature type="compositionally biased region" description="Basic and acidic residues" evidence="3">
    <location>
        <begin position="561"/>
        <end position="571"/>
    </location>
</feature>
<evidence type="ECO:0000256" key="1">
    <source>
        <dbReference type="ARBA" id="ARBA00022722"/>
    </source>
</evidence>
<dbReference type="GO" id="GO:0005634">
    <property type="term" value="C:nucleus"/>
    <property type="evidence" value="ECO:0007669"/>
    <property type="project" value="TreeGrafter"/>
</dbReference>
<dbReference type="GeneID" id="89943203"/>
<dbReference type="GO" id="GO:0005737">
    <property type="term" value="C:cytoplasm"/>
    <property type="evidence" value="ECO:0007669"/>
    <property type="project" value="TreeGrafter"/>
</dbReference>
<keyword evidence="6" id="KW-1185">Reference proteome</keyword>
<proteinExistence type="predicted"/>
<dbReference type="RefSeq" id="XP_064672079.1">
    <property type="nucleotide sequence ID" value="XM_064819077.1"/>
</dbReference>
<evidence type="ECO:0000313" key="5">
    <source>
        <dbReference type="EMBL" id="KAK4114509.1"/>
    </source>
</evidence>
<dbReference type="PANTHER" id="PTHR13620:SF104">
    <property type="entry name" value="EXONUCLEASE 3'-5' DOMAIN-CONTAINING PROTEIN 2"/>
    <property type="match status" value="1"/>
</dbReference>
<dbReference type="Gene3D" id="3.30.420.10">
    <property type="entry name" value="Ribonuclease H-like superfamily/Ribonuclease H"/>
    <property type="match status" value="1"/>
</dbReference>
<dbReference type="FunFam" id="3.30.420.10:FF:000100">
    <property type="entry name" value="3'-5' exonuclease/helicase (Wrn), putative"/>
    <property type="match status" value="1"/>
</dbReference>
<dbReference type="CDD" id="cd06141">
    <property type="entry name" value="WRN_exo"/>
    <property type="match status" value="1"/>
</dbReference>
<dbReference type="EMBL" id="MU853336">
    <property type="protein sequence ID" value="KAK4114509.1"/>
    <property type="molecule type" value="Genomic_DNA"/>
</dbReference>
<evidence type="ECO:0000256" key="3">
    <source>
        <dbReference type="SAM" id="MobiDB-lite"/>
    </source>
</evidence>
<evidence type="ECO:0000313" key="6">
    <source>
        <dbReference type="Proteomes" id="UP001302812"/>
    </source>
</evidence>
<sequence length="685" mass="75122">MIFSSHGAVHSLSVVTVPPYTLLRPMRPLQGREARGFRSLLSRCCRRCRFSCSPSSRFRILYTARQKMGTARPSRQVWHASHGIVFAGDSQAAHPRLPPMRHHSASVAVSQEREPLPAFADGLRCGPVSTKSAGNMLGQPISSSTSSTTAHTGSISLRETATAIVPSNTVAAPTTNTAVAVVNDPAEDVQAVVTATEETKPPDHATLNPPFTPLEFKIPVEAFRKAKQAAEGTPESFWSYSLYRGPGTEDNPEGKIKVHYCTSLNTTERVLQQYFVHEKVLGFDLEWSPSATKFSGARKNVSVVQLASPSRIGLFHIAMYPPKTQELVAPSLKKIMEDPEITKAGVWIKGDSSRLNSYLGITPRGTFELSHLYRLVKYSASREYNLINKHLVSLARQVQDCLDLPMFKGEDVRTSDWSKPLNMSQIIYSSSDAYAAVQLYAILDHQRQKLDPTPPLPAHAELNLPIQRAEGLPETAPIEEQEPDAETAACEAAAGEDTPPITAEAYAKLCQTLNNSVSLESEAEPSTSAGDFSDPVLPVTPQQQQGPESKPSNTASTSKPTPKEKEKDPRVTEATLWASQYRLAHPRTRATPSSLRAYYLWQKNADLSPAAVAALLRDPPLQTMTVVNYILEGIRLGGKDGLLPFNKQRLREEVLTLIPADVLRGRYRSVLKACEASEQRTEEGA</sequence>
<dbReference type="AlphaFoldDB" id="A0AAN6THE5"/>
<feature type="compositionally biased region" description="Polar residues" evidence="3">
    <location>
        <begin position="519"/>
        <end position="530"/>
    </location>
</feature>
<evidence type="ECO:0000256" key="2">
    <source>
        <dbReference type="ARBA" id="ARBA00022801"/>
    </source>
</evidence>
<protein>
    <recommendedName>
        <fullName evidence="4">3'-5' exonuclease domain-containing protein</fullName>
    </recommendedName>
</protein>
<dbReference type="GO" id="GO:0006139">
    <property type="term" value="P:nucleobase-containing compound metabolic process"/>
    <property type="evidence" value="ECO:0007669"/>
    <property type="project" value="InterPro"/>
</dbReference>
<dbReference type="Proteomes" id="UP001302812">
    <property type="component" value="Unassembled WGS sequence"/>
</dbReference>
<organism evidence="5 6">
    <name type="scientific">Canariomyces notabilis</name>
    <dbReference type="NCBI Taxonomy" id="2074819"/>
    <lineage>
        <taxon>Eukaryota</taxon>
        <taxon>Fungi</taxon>
        <taxon>Dikarya</taxon>
        <taxon>Ascomycota</taxon>
        <taxon>Pezizomycotina</taxon>
        <taxon>Sordariomycetes</taxon>
        <taxon>Sordariomycetidae</taxon>
        <taxon>Sordariales</taxon>
        <taxon>Chaetomiaceae</taxon>
        <taxon>Canariomyces</taxon>
    </lineage>
</organism>
<name>A0AAN6THE5_9PEZI</name>
<dbReference type="Pfam" id="PF01612">
    <property type="entry name" value="DNA_pol_A_exo1"/>
    <property type="match status" value="1"/>
</dbReference>
<reference evidence="5" key="1">
    <citation type="journal article" date="2023" name="Mol. Phylogenet. Evol.">
        <title>Genome-scale phylogeny and comparative genomics of the fungal order Sordariales.</title>
        <authorList>
            <person name="Hensen N."/>
            <person name="Bonometti L."/>
            <person name="Westerberg I."/>
            <person name="Brannstrom I.O."/>
            <person name="Guillou S."/>
            <person name="Cros-Aarteil S."/>
            <person name="Calhoun S."/>
            <person name="Haridas S."/>
            <person name="Kuo A."/>
            <person name="Mondo S."/>
            <person name="Pangilinan J."/>
            <person name="Riley R."/>
            <person name="LaButti K."/>
            <person name="Andreopoulos B."/>
            <person name="Lipzen A."/>
            <person name="Chen C."/>
            <person name="Yan M."/>
            <person name="Daum C."/>
            <person name="Ng V."/>
            <person name="Clum A."/>
            <person name="Steindorff A."/>
            <person name="Ohm R.A."/>
            <person name="Martin F."/>
            <person name="Silar P."/>
            <person name="Natvig D.O."/>
            <person name="Lalanne C."/>
            <person name="Gautier V."/>
            <person name="Ament-Velasquez S.L."/>
            <person name="Kruys A."/>
            <person name="Hutchinson M.I."/>
            <person name="Powell A.J."/>
            <person name="Barry K."/>
            <person name="Miller A.N."/>
            <person name="Grigoriev I.V."/>
            <person name="Debuchy R."/>
            <person name="Gladieux P."/>
            <person name="Hiltunen Thoren M."/>
            <person name="Johannesson H."/>
        </authorList>
    </citation>
    <scope>NUCLEOTIDE SEQUENCE</scope>
    <source>
        <strain evidence="5">CBS 508.74</strain>
    </source>
</reference>
<accession>A0AAN6THE5</accession>
<dbReference type="InterPro" id="IPR036397">
    <property type="entry name" value="RNaseH_sf"/>
</dbReference>
<evidence type="ECO:0000259" key="4">
    <source>
        <dbReference type="SMART" id="SM00474"/>
    </source>
</evidence>
<dbReference type="InterPro" id="IPR051132">
    <property type="entry name" value="3-5_Exonuclease_domain"/>
</dbReference>
<dbReference type="SMART" id="SM00474">
    <property type="entry name" value="35EXOc"/>
    <property type="match status" value="1"/>
</dbReference>
<feature type="domain" description="3'-5' exonuclease" evidence="4">
    <location>
        <begin position="258"/>
        <end position="448"/>
    </location>
</feature>
<dbReference type="InterPro" id="IPR002562">
    <property type="entry name" value="3'-5'_exonuclease_dom"/>
</dbReference>
<feature type="compositionally biased region" description="Polar residues" evidence="3">
    <location>
        <begin position="540"/>
        <end position="560"/>
    </location>
</feature>
<dbReference type="SUPFAM" id="SSF53098">
    <property type="entry name" value="Ribonuclease H-like"/>
    <property type="match status" value="1"/>
</dbReference>
<dbReference type="PANTHER" id="PTHR13620">
    <property type="entry name" value="3-5 EXONUCLEASE"/>
    <property type="match status" value="1"/>
</dbReference>
<keyword evidence="1" id="KW-0540">Nuclease</keyword>
<keyword evidence="2" id="KW-0378">Hydrolase</keyword>
<dbReference type="InterPro" id="IPR012337">
    <property type="entry name" value="RNaseH-like_sf"/>
</dbReference>